<keyword evidence="4" id="KW-0238">DNA-binding</keyword>
<dbReference type="SUPFAM" id="SSF46689">
    <property type="entry name" value="Homeodomain-like"/>
    <property type="match status" value="1"/>
</dbReference>
<dbReference type="SMART" id="SM00240">
    <property type="entry name" value="FHA"/>
    <property type="match status" value="1"/>
</dbReference>
<dbReference type="InterPro" id="IPR032030">
    <property type="entry name" value="YscD_cytoplasmic_dom"/>
</dbReference>
<evidence type="ECO:0000259" key="6">
    <source>
        <dbReference type="PROSITE" id="PS50006"/>
    </source>
</evidence>
<evidence type="ECO:0000259" key="7">
    <source>
        <dbReference type="PROSITE" id="PS50045"/>
    </source>
</evidence>
<dbReference type="Pfam" id="PF25601">
    <property type="entry name" value="AAA_lid_14"/>
    <property type="match status" value="1"/>
</dbReference>
<name>A0A0F6W8B5_9BACT</name>
<evidence type="ECO:0000313" key="8">
    <source>
        <dbReference type="EMBL" id="AKF10062.1"/>
    </source>
</evidence>
<dbReference type="Gene3D" id="1.10.10.60">
    <property type="entry name" value="Homeodomain-like"/>
    <property type="match status" value="1"/>
</dbReference>
<dbReference type="PROSITE" id="PS00675">
    <property type="entry name" value="SIGMA54_INTERACT_1"/>
    <property type="match status" value="1"/>
</dbReference>
<evidence type="ECO:0000256" key="5">
    <source>
        <dbReference type="ARBA" id="ARBA00023163"/>
    </source>
</evidence>
<keyword evidence="1" id="KW-0547">Nucleotide-binding</keyword>
<evidence type="ECO:0000256" key="2">
    <source>
        <dbReference type="ARBA" id="ARBA00022840"/>
    </source>
</evidence>
<dbReference type="InterPro" id="IPR058031">
    <property type="entry name" value="AAA_lid_NorR"/>
</dbReference>
<sequence length="468" mass="51990">MSQETNPALTTIFVEDRATKRRLRKARLVVSEGPDRGKDLSIERERITVGRSVICDMVLADKAVSGTHFEVVANEQGFLLRDLDSTNGTFCGASASSEALRVREVWIKPGATIRVGQTQIRFEPVQGTVDIDLSSDDRFFELVGKSVRMREIFATLAKVGPTELTVLIRGETGTGKELVARAIHRASRRTSSPLVVQDCSAIPKELIESTLFGHERGAFTGATDRHRGSFEQADGGTIFLDELGELDLALQPKLLRVLENREIKRVGGDRTIPVNVRVVAATNRDLRQMVNEGTFREDLYYRLSVVQIDLPPLRERPEDVPLLVEHFLADVASRRWPGEARRFTITTEAMTRLQAYPWPGNIRELKNTVERAASLADGTELGVRDLLPSSQKTPPVPLPGGNAEKFVEEGLPFKEAKQRVLDAFEASYLKALLDKHGGNVTRSANAAGLTRYHLRELAKRYGIRDTGE</sequence>
<dbReference type="PANTHER" id="PTHR32071:SF117">
    <property type="entry name" value="PTS-DEPENDENT DIHYDROXYACETONE KINASE OPERON REGULATORY PROTEIN-RELATED"/>
    <property type="match status" value="1"/>
</dbReference>
<dbReference type="GO" id="GO:0003677">
    <property type="term" value="F:DNA binding"/>
    <property type="evidence" value="ECO:0007669"/>
    <property type="project" value="UniProtKB-KW"/>
</dbReference>
<dbReference type="GO" id="GO:0005524">
    <property type="term" value="F:ATP binding"/>
    <property type="evidence" value="ECO:0007669"/>
    <property type="project" value="UniProtKB-KW"/>
</dbReference>
<organism evidence="8 9">
    <name type="scientific">Sandaracinus amylolyticus</name>
    <dbReference type="NCBI Taxonomy" id="927083"/>
    <lineage>
        <taxon>Bacteria</taxon>
        <taxon>Pseudomonadati</taxon>
        <taxon>Myxococcota</taxon>
        <taxon>Polyangia</taxon>
        <taxon>Polyangiales</taxon>
        <taxon>Sandaracinaceae</taxon>
        <taxon>Sandaracinus</taxon>
    </lineage>
</organism>
<dbReference type="InterPro" id="IPR000253">
    <property type="entry name" value="FHA_dom"/>
</dbReference>
<dbReference type="CDD" id="cd00009">
    <property type="entry name" value="AAA"/>
    <property type="match status" value="1"/>
</dbReference>
<keyword evidence="5" id="KW-0804">Transcription</keyword>
<dbReference type="Pfam" id="PF00158">
    <property type="entry name" value="Sigma54_activat"/>
    <property type="match status" value="1"/>
</dbReference>
<proteinExistence type="predicted"/>
<dbReference type="PROSITE" id="PS50045">
    <property type="entry name" value="SIGMA54_INTERACT_4"/>
    <property type="match status" value="1"/>
</dbReference>
<feature type="domain" description="FHA" evidence="6">
    <location>
        <begin position="47"/>
        <end position="90"/>
    </location>
</feature>
<dbReference type="Proteomes" id="UP000034883">
    <property type="component" value="Chromosome"/>
</dbReference>
<reference evidence="8 9" key="1">
    <citation type="submission" date="2015-03" db="EMBL/GenBank/DDBJ databases">
        <title>Genome assembly of Sandaracinus amylolyticus DSM 53668.</title>
        <authorList>
            <person name="Sharma G."/>
            <person name="Subramanian S."/>
        </authorList>
    </citation>
    <scope>NUCLEOTIDE SEQUENCE [LARGE SCALE GENOMIC DNA]</scope>
    <source>
        <strain evidence="8 9">DSM 53668</strain>
    </source>
</reference>
<evidence type="ECO:0000256" key="4">
    <source>
        <dbReference type="ARBA" id="ARBA00023125"/>
    </source>
</evidence>
<keyword evidence="3" id="KW-0805">Transcription regulation</keyword>
<dbReference type="PROSITE" id="PS50006">
    <property type="entry name" value="FHA_DOMAIN"/>
    <property type="match status" value="1"/>
</dbReference>
<dbReference type="InterPro" id="IPR025662">
    <property type="entry name" value="Sigma_54_int_dom_ATP-bd_1"/>
</dbReference>
<feature type="domain" description="Sigma-54 factor interaction" evidence="7">
    <location>
        <begin position="142"/>
        <end position="374"/>
    </location>
</feature>
<dbReference type="InterPro" id="IPR003593">
    <property type="entry name" value="AAA+_ATPase"/>
</dbReference>
<dbReference type="InterPro" id="IPR025944">
    <property type="entry name" value="Sigma_54_int_dom_CS"/>
</dbReference>
<dbReference type="OrthoDB" id="5485507at2"/>
<dbReference type="AlphaFoldDB" id="A0A0F6W8B5"/>
<dbReference type="InterPro" id="IPR009057">
    <property type="entry name" value="Homeodomain-like_sf"/>
</dbReference>
<dbReference type="Pfam" id="PF16697">
    <property type="entry name" value="Yop-YscD_cpl"/>
    <property type="match status" value="1"/>
</dbReference>
<protein>
    <submittedName>
        <fullName evidence="8">Response regulator of zinc sigma-54-dependent two-component system</fullName>
    </submittedName>
</protein>
<dbReference type="STRING" id="927083.DB32_007211"/>
<dbReference type="SMART" id="SM00382">
    <property type="entry name" value="AAA"/>
    <property type="match status" value="1"/>
</dbReference>
<dbReference type="Gene3D" id="2.60.200.20">
    <property type="match status" value="1"/>
</dbReference>
<dbReference type="PROSITE" id="PS00688">
    <property type="entry name" value="SIGMA54_INTERACT_3"/>
    <property type="match status" value="1"/>
</dbReference>
<keyword evidence="2" id="KW-0067">ATP-binding</keyword>
<accession>A0A0F6W8B5</accession>
<dbReference type="InterPro" id="IPR027417">
    <property type="entry name" value="P-loop_NTPase"/>
</dbReference>
<gene>
    <name evidence="8" type="ORF">DB32_007211</name>
</gene>
<dbReference type="InterPro" id="IPR008984">
    <property type="entry name" value="SMAD_FHA_dom_sf"/>
</dbReference>
<dbReference type="Gene3D" id="1.10.8.60">
    <property type="match status" value="1"/>
</dbReference>
<dbReference type="SUPFAM" id="SSF49879">
    <property type="entry name" value="SMAD/FHA domain"/>
    <property type="match status" value="1"/>
</dbReference>
<keyword evidence="9" id="KW-1185">Reference proteome</keyword>
<dbReference type="InterPro" id="IPR025943">
    <property type="entry name" value="Sigma_54_int_dom_ATP-bd_2"/>
</dbReference>
<evidence type="ECO:0000313" key="9">
    <source>
        <dbReference type="Proteomes" id="UP000034883"/>
    </source>
</evidence>
<dbReference type="InterPro" id="IPR002078">
    <property type="entry name" value="Sigma_54_int"/>
</dbReference>
<dbReference type="KEGG" id="samy:DB32_007211"/>
<dbReference type="RefSeq" id="WP_053237061.1">
    <property type="nucleotide sequence ID" value="NZ_CP011125.1"/>
</dbReference>
<dbReference type="SUPFAM" id="SSF52540">
    <property type="entry name" value="P-loop containing nucleoside triphosphate hydrolases"/>
    <property type="match status" value="1"/>
</dbReference>
<dbReference type="CDD" id="cd00060">
    <property type="entry name" value="FHA"/>
    <property type="match status" value="1"/>
</dbReference>
<dbReference type="Gene3D" id="3.40.50.300">
    <property type="entry name" value="P-loop containing nucleotide triphosphate hydrolases"/>
    <property type="match status" value="1"/>
</dbReference>
<dbReference type="PROSITE" id="PS00676">
    <property type="entry name" value="SIGMA54_INTERACT_2"/>
    <property type="match status" value="1"/>
</dbReference>
<dbReference type="GO" id="GO:0006355">
    <property type="term" value="P:regulation of DNA-templated transcription"/>
    <property type="evidence" value="ECO:0007669"/>
    <property type="project" value="InterPro"/>
</dbReference>
<dbReference type="PANTHER" id="PTHR32071">
    <property type="entry name" value="TRANSCRIPTIONAL REGULATORY PROTEIN"/>
    <property type="match status" value="1"/>
</dbReference>
<dbReference type="FunFam" id="3.40.50.300:FF:000006">
    <property type="entry name" value="DNA-binding transcriptional regulator NtrC"/>
    <property type="match status" value="1"/>
</dbReference>
<dbReference type="EMBL" id="CP011125">
    <property type="protein sequence ID" value="AKF10062.1"/>
    <property type="molecule type" value="Genomic_DNA"/>
</dbReference>
<evidence type="ECO:0000256" key="3">
    <source>
        <dbReference type="ARBA" id="ARBA00023015"/>
    </source>
</evidence>
<evidence type="ECO:0000256" key="1">
    <source>
        <dbReference type="ARBA" id="ARBA00022741"/>
    </source>
</evidence>